<dbReference type="NCBIfam" id="TIGR01951">
    <property type="entry name" value="nusB"/>
    <property type="match status" value="1"/>
</dbReference>
<dbReference type="PANTHER" id="PTHR11078">
    <property type="entry name" value="N UTILIZATION SUBSTANCE PROTEIN B-RELATED"/>
    <property type="match status" value="1"/>
</dbReference>
<evidence type="ECO:0000313" key="8">
    <source>
        <dbReference type="EMBL" id="KRM35846.1"/>
    </source>
</evidence>
<sequence length="143" mass="16606">MEVNRHNIRKVAFQVLFMLFDSPEVDPNEAIQKVWVIVQNIKDEDQPLDIPDYLSYLVSGVLTHQKALDQDIEKNLKTGWRIERLNRTDLTILRLGLFEIFFETELPNKVAINEAIELAKDFGDDTSRKFINGILSNYVQAKD</sequence>
<gene>
    <name evidence="6" type="primary">nusB</name>
    <name evidence="8" type="ORF">FC83_GL000874</name>
</gene>
<keyword evidence="4 6" id="KW-0805">Transcription regulation</keyword>
<dbReference type="PATRIC" id="fig|1423734.3.peg.882"/>
<dbReference type="InterPro" id="IPR035926">
    <property type="entry name" value="NusB-like_sf"/>
</dbReference>
<reference evidence="8 9" key="1">
    <citation type="journal article" date="2015" name="Genome Announc.">
        <title>Expanding the biotechnology potential of lactobacilli through comparative genomics of 213 strains and associated genera.</title>
        <authorList>
            <person name="Sun Z."/>
            <person name="Harris H.M."/>
            <person name="McCann A."/>
            <person name="Guo C."/>
            <person name="Argimon S."/>
            <person name="Zhang W."/>
            <person name="Yang X."/>
            <person name="Jeffery I.B."/>
            <person name="Cooney J.C."/>
            <person name="Kagawa T.F."/>
            <person name="Liu W."/>
            <person name="Song Y."/>
            <person name="Salvetti E."/>
            <person name="Wrobel A."/>
            <person name="Rasinkangas P."/>
            <person name="Parkhill J."/>
            <person name="Rea M.C."/>
            <person name="O'Sullivan O."/>
            <person name="Ritari J."/>
            <person name="Douillard F.P."/>
            <person name="Paul Ross R."/>
            <person name="Yang R."/>
            <person name="Briner A.E."/>
            <person name="Felis G.E."/>
            <person name="de Vos W.M."/>
            <person name="Barrangou R."/>
            <person name="Klaenhammer T.R."/>
            <person name="Caufield P.W."/>
            <person name="Cui Y."/>
            <person name="Zhang H."/>
            <person name="O'Toole P.W."/>
        </authorList>
    </citation>
    <scope>NUCLEOTIDE SEQUENCE [LARGE SCALE GENOMIC DNA]</scope>
    <source>
        <strain evidence="8 9">DSM 18527</strain>
    </source>
</reference>
<dbReference type="InterPro" id="IPR011605">
    <property type="entry name" value="NusB_fam"/>
</dbReference>
<keyword evidence="9" id="KW-1185">Reference proteome</keyword>
<dbReference type="Pfam" id="PF01029">
    <property type="entry name" value="NusB"/>
    <property type="match status" value="1"/>
</dbReference>
<evidence type="ECO:0000259" key="7">
    <source>
        <dbReference type="Pfam" id="PF01029"/>
    </source>
</evidence>
<dbReference type="GO" id="GO:0005829">
    <property type="term" value="C:cytosol"/>
    <property type="evidence" value="ECO:0007669"/>
    <property type="project" value="TreeGrafter"/>
</dbReference>
<protein>
    <recommendedName>
        <fullName evidence="6">Transcription antitermination protein NusB</fullName>
    </recommendedName>
    <alternativeName>
        <fullName evidence="6">Antitermination factor NusB</fullName>
    </alternativeName>
</protein>
<dbReference type="HAMAP" id="MF_00073">
    <property type="entry name" value="NusB"/>
    <property type="match status" value="1"/>
</dbReference>
<dbReference type="eggNOG" id="COG0781">
    <property type="taxonomic scope" value="Bacteria"/>
</dbReference>
<organism evidence="8 9">
    <name type="scientific">Agrilactobacillus composti DSM 18527 = JCM 14202</name>
    <dbReference type="NCBI Taxonomy" id="1423734"/>
    <lineage>
        <taxon>Bacteria</taxon>
        <taxon>Bacillati</taxon>
        <taxon>Bacillota</taxon>
        <taxon>Bacilli</taxon>
        <taxon>Lactobacillales</taxon>
        <taxon>Lactobacillaceae</taxon>
        <taxon>Agrilactobacillus</taxon>
    </lineage>
</organism>
<dbReference type="SUPFAM" id="SSF48013">
    <property type="entry name" value="NusB-like"/>
    <property type="match status" value="1"/>
</dbReference>
<accession>X0QM78</accession>
<dbReference type="Proteomes" id="UP000051236">
    <property type="component" value="Unassembled WGS sequence"/>
</dbReference>
<dbReference type="GO" id="GO:0006353">
    <property type="term" value="P:DNA-templated transcription termination"/>
    <property type="evidence" value="ECO:0007669"/>
    <property type="project" value="UniProtKB-UniRule"/>
</dbReference>
<evidence type="ECO:0000256" key="3">
    <source>
        <dbReference type="ARBA" id="ARBA00022884"/>
    </source>
</evidence>
<evidence type="ECO:0000256" key="6">
    <source>
        <dbReference type="HAMAP-Rule" id="MF_00073"/>
    </source>
</evidence>
<dbReference type="GO" id="GO:0003723">
    <property type="term" value="F:RNA binding"/>
    <property type="evidence" value="ECO:0007669"/>
    <property type="project" value="UniProtKB-UniRule"/>
</dbReference>
<feature type="domain" description="NusB/RsmB/TIM44" evidence="7">
    <location>
        <begin position="6"/>
        <end position="139"/>
    </location>
</feature>
<dbReference type="STRING" id="1423734.FC83_GL000874"/>
<proteinExistence type="inferred from homology"/>
<evidence type="ECO:0000256" key="1">
    <source>
        <dbReference type="ARBA" id="ARBA00005952"/>
    </source>
</evidence>
<comment type="caution">
    <text evidence="8">The sequence shown here is derived from an EMBL/GenBank/DDBJ whole genome shotgun (WGS) entry which is preliminary data.</text>
</comment>
<dbReference type="Gene3D" id="1.10.940.10">
    <property type="entry name" value="NusB-like"/>
    <property type="match status" value="1"/>
</dbReference>
<dbReference type="AlphaFoldDB" id="X0QM78"/>
<evidence type="ECO:0000256" key="2">
    <source>
        <dbReference type="ARBA" id="ARBA00022814"/>
    </source>
</evidence>
<dbReference type="OrthoDB" id="9811381at2"/>
<dbReference type="InterPro" id="IPR006027">
    <property type="entry name" value="NusB_RsmB_TIM44"/>
</dbReference>
<dbReference type="NCBIfam" id="NF001223">
    <property type="entry name" value="PRK00202.1-1"/>
    <property type="match status" value="1"/>
</dbReference>
<dbReference type="RefSeq" id="WP_035452435.1">
    <property type="nucleotide sequence ID" value="NZ_AZGA01000011.1"/>
</dbReference>
<evidence type="ECO:0000313" key="9">
    <source>
        <dbReference type="Proteomes" id="UP000051236"/>
    </source>
</evidence>
<dbReference type="EMBL" id="AZGA01000011">
    <property type="protein sequence ID" value="KRM35846.1"/>
    <property type="molecule type" value="Genomic_DNA"/>
</dbReference>
<comment type="function">
    <text evidence="6">Involved in transcription antitermination. Required for transcription of ribosomal RNA (rRNA) genes. Binds specifically to the boxA antiterminator sequence of the ribosomal RNA (rrn) operons.</text>
</comment>
<evidence type="ECO:0000256" key="5">
    <source>
        <dbReference type="ARBA" id="ARBA00023163"/>
    </source>
</evidence>
<evidence type="ECO:0000256" key="4">
    <source>
        <dbReference type="ARBA" id="ARBA00023015"/>
    </source>
</evidence>
<comment type="similarity">
    <text evidence="1 6">Belongs to the NusB family.</text>
</comment>
<keyword evidence="5 6" id="KW-0804">Transcription</keyword>
<name>X0QM78_9LACO</name>
<dbReference type="GO" id="GO:0031564">
    <property type="term" value="P:transcription antitermination"/>
    <property type="evidence" value="ECO:0007669"/>
    <property type="project" value="UniProtKB-KW"/>
</dbReference>
<dbReference type="PANTHER" id="PTHR11078:SF3">
    <property type="entry name" value="ANTITERMINATION NUSB DOMAIN-CONTAINING PROTEIN"/>
    <property type="match status" value="1"/>
</dbReference>
<keyword evidence="3 6" id="KW-0694">RNA-binding</keyword>
<keyword evidence="2 6" id="KW-0889">Transcription antitermination</keyword>